<feature type="domain" description="HTH tetR-type" evidence="3">
    <location>
        <begin position="5"/>
        <end position="65"/>
    </location>
</feature>
<dbReference type="GO" id="GO:0000976">
    <property type="term" value="F:transcription cis-regulatory region binding"/>
    <property type="evidence" value="ECO:0007669"/>
    <property type="project" value="TreeGrafter"/>
</dbReference>
<reference evidence="5 6" key="1">
    <citation type="submission" date="2015-05" db="EMBL/GenBank/DDBJ databases">
        <title>Genome sequencing project for genomic taxonomy and phylogenomics of Bacillus-like bacteria.</title>
        <authorList>
            <person name="Liu B."/>
            <person name="Wang J."/>
            <person name="Zhu Y."/>
            <person name="Liu G."/>
            <person name="Chen Q."/>
            <person name="Chen Z."/>
            <person name="Lan J."/>
            <person name="Che J."/>
            <person name="Ge C."/>
            <person name="Shi H."/>
            <person name="Pan Z."/>
            <person name="Liu X."/>
        </authorList>
    </citation>
    <scope>NUCLEOTIDE SEQUENCE [LARGE SCALE GENOMIC DNA]</scope>
    <source>
        <strain evidence="5 6">DSM 9885</strain>
    </source>
</reference>
<dbReference type="EMBL" id="BJOL01000032">
    <property type="protein sequence ID" value="GED60645.1"/>
    <property type="molecule type" value="Genomic_DNA"/>
</dbReference>
<reference evidence="4 7" key="2">
    <citation type="submission" date="2019-06" db="EMBL/GenBank/DDBJ databases">
        <title>Whole genome shotgun sequence of Brevibacillus formosus NBRC 15716.</title>
        <authorList>
            <person name="Hosoyama A."/>
            <person name="Uohara A."/>
            <person name="Ohji S."/>
            <person name="Ichikawa N."/>
        </authorList>
    </citation>
    <scope>NUCLEOTIDE SEQUENCE [LARGE SCALE GENOMIC DNA]</scope>
    <source>
        <strain evidence="4 7">NBRC 15716</strain>
    </source>
</reference>
<dbReference type="InterPro" id="IPR009057">
    <property type="entry name" value="Homeodomain-like_sf"/>
</dbReference>
<dbReference type="GO" id="GO:0003700">
    <property type="term" value="F:DNA-binding transcription factor activity"/>
    <property type="evidence" value="ECO:0007669"/>
    <property type="project" value="TreeGrafter"/>
</dbReference>
<dbReference type="InterPro" id="IPR032551">
    <property type="entry name" value="BscR_C"/>
</dbReference>
<dbReference type="Pfam" id="PF00440">
    <property type="entry name" value="TetR_N"/>
    <property type="match status" value="1"/>
</dbReference>
<dbReference type="Pfam" id="PF16295">
    <property type="entry name" value="TetR_C_10"/>
    <property type="match status" value="1"/>
</dbReference>
<name>A0A837KL77_9BACL</name>
<dbReference type="InterPro" id="IPR050109">
    <property type="entry name" value="HTH-type_TetR-like_transc_reg"/>
</dbReference>
<accession>A0A837KL77</accession>
<dbReference type="PANTHER" id="PTHR30055:SF207">
    <property type="entry name" value="HTH-TYPE TRANSCRIPTIONAL REPRESSOR FATR"/>
    <property type="match status" value="1"/>
</dbReference>
<evidence type="ECO:0000256" key="2">
    <source>
        <dbReference type="PROSITE-ProRule" id="PRU00335"/>
    </source>
</evidence>
<sequence length="191" mass="21497">MNLSETKRELILDAALVLFVDRGFDGTTVPMISEKAGVGAGTIYRYFENKEALVNTLFQECVGELIETINDGYPRTSDDLREQFGHIANQVIRYAKKNLNALLFLDSHTNGHYLDEASREAYMRLRTFLCEFIERGQKNKVIRPLPADALIALMDGAFIALNKCIKAGEIEETPELLAGVKEACWDAIRIH</sequence>
<dbReference type="AlphaFoldDB" id="A0A837KL77"/>
<dbReference type="InterPro" id="IPR001647">
    <property type="entry name" value="HTH_TetR"/>
</dbReference>
<dbReference type="GeneID" id="87586539"/>
<evidence type="ECO:0000313" key="4">
    <source>
        <dbReference type="EMBL" id="GED60645.1"/>
    </source>
</evidence>
<dbReference type="PRINTS" id="PR00455">
    <property type="entry name" value="HTHTETR"/>
</dbReference>
<evidence type="ECO:0000313" key="5">
    <source>
        <dbReference type="EMBL" id="KLH98477.1"/>
    </source>
</evidence>
<comment type="caution">
    <text evidence="5">The sequence shown here is derived from an EMBL/GenBank/DDBJ whole genome shotgun (WGS) entry which is preliminary data.</text>
</comment>
<dbReference type="PANTHER" id="PTHR30055">
    <property type="entry name" value="HTH-TYPE TRANSCRIPTIONAL REGULATOR RUTR"/>
    <property type="match status" value="1"/>
</dbReference>
<proteinExistence type="predicted"/>
<gene>
    <name evidence="5" type="ORF">AA984_15870</name>
    <name evidence="4" type="ORF">BFO01nite_47770</name>
</gene>
<evidence type="ECO:0000313" key="6">
    <source>
        <dbReference type="Proteomes" id="UP000035218"/>
    </source>
</evidence>
<dbReference type="EMBL" id="LDCN01000004">
    <property type="protein sequence ID" value="KLH98477.1"/>
    <property type="molecule type" value="Genomic_DNA"/>
</dbReference>
<dbReference type="Gene3D" id="1.10.357.10">
    <property type="entry name" value="Tetracycline Repressor, domain 2"/>
    <property type="match status" value="1"/>
</dbReference>
<dbReference type="InterPro" id="IPR036271">
    <property type="entry name" value="Tet_transcr_reg_TetR-rel_C_sf"/>
</dbReference>
<keyword evidence="7" id="KW-1185">Reference proteome</keyword>
<feature type="DNA-binding region" description="H-T-H motif" evidence="2">
    <location>
        <begin position="28"/>
        <end position="47"/>
    </location>
</feature>
<evidence type="ECO:0000259" key="3">
    <source>
        <dbReference type="PROSITE" id="PS50977"/>
    </source>
</evidence>
<dbReference type="Proteomes" id="UP000035218">
    <property type="component" value="Unassembled WGS sequence"/>
</dbReference>
<evidence type="ECO:0000313" key="7">
    <source>
        <dbReference type="Proteomes" id="UP000319498"/>
    </source>
</evidence>
<organism evidence="5 6">
    <name type="scientific">Brevibacillus formosus</name>
    <dbReference type="NCBI Taxonomy" id="54913"/>
    <lineage>
        <taxon>Bacteria</taxon>
        <taxon>Bacillati</taxon>
        <taxon>Bacillota</taxon>
        <taxon>Bacilli</taxon>
        <taxon>Bacillales</taxon>
        <taxon>Paenibacillaceae</taxon>
        <taxon>Brevibacillus</taxon>
    </lineage>
</organism>
<keyword evidence="1 2" id="KW-0238">DNA-binding</keyword>
<dbReference type="RefSeq" id="WP_047070853.1">
    <property type="nucleotide sequence ID" value="NZ_BJOL01000032.1"/>
</dbReference>
<evidence type="ECO:0000256" key="1">
    <source>
        <dbReference type="ARBA" id="ARBA00023125"/>
    </source>
</evidence>
<dbReference type="SUPFAM" id="SSF46689">
    <property type="entry name" value="Homeodomain-like"/>
    <property type="match status" value="1"/>
</dbReference>
<dbReference type="PROSITE" id="PS01081">
    <property type="entry name" value="HTH_TETR_1"/>
    <property type="match status" value="1"/>
</dbReference>
<dbReference type="PROSITE" id="PS50977">
    <property type="entry name" value="HTH_TETR_2"/>
    <property type="match status" value="1"/>
</dbReference>
<dbReference type="Proteomes" id="UP000319498">
    <property type="component" value="Unassembled WGS sequence"/>
</dbReference>
<dbReference type="SUPFAM" id="SSF48498">
    <property type="entry name" value="Tetracyclin repressor-like, C-terminal domain"/>
    <property type="match status" value="1"/>
</dbReference>
<protein>
    <submittedName>
        <fullName evidence="5">TetR family transcriptional regulator</fullName>
    </submittedName>
</protein>
<dbReference type="InterPro" id="IPR023772">
    <property type="entry name" value="DNA-bd_HTH_TetR-type_CS"/>
</dbReference>